<evidence type="ECO:0000256" key="1">
    <source>
        <dbReference type="ARBA" id="ARBA00007569"/>
    </source>
</evidence>
<gene>
    <name evidence="4" type="ORF">METZ01_LOCUS250372</name>
</gene>
<name>A0A382IDB5_9ZZZZ</name>
<dbReference type="HAMAP" id="MF_01357">
    <property type="entry name" value="NDH1_NuoC"/>
    <property type="match status" value="1"/>
</dbReference>
<dbReference type="AlphaFoldDB" id="A0A382IDB5"/>
<dbReference type="GO" id="GO:0008137">
    <property type="term" value="F:NADH dehydrogenase (ubiquinone) activity"/>
    <property type="evidence" value="ECO:0007669"/>
    <property type="project" value="InterPro"/>
</dbReference>
<dbReference type="InterPro" id="IPR010218">
    <property type="entry name" value="NADH_DH_suC"/>
</dbReference>
<dbReference type="EMBL" id="UINC01066619">
    <property type="protein sequence ID" value="SVB97518.1"/>
    <property type="molecule type" value="Genomic_DNA"/>
</dbReference>
<dbReference type="GO" id="GO:0016651">
    <property type="term" value="F:oxidoreductase activity, acting on NAD(P)H"/>
    <property type="evidence" value="ECO:0007669"/>
    <property type="project" value="InterPro"/>
</dbReference>
<dbReference type="SUPFAM" id="SSF143243">
    <property type="entry name" value="Nqo5-like"/>
    <property type="match status" value="1"/>
</dbReference>
<dbReference type="Gene3D" id="3.30.460.80">
    <property type="entry name" value="NADH:ubiquinone oxidoreductase, 30kDa subunit"/>
    <property type="match status" value="1"/>
</dbReference>
<feature type="non-terminal residue" evidence="4">
    <location>
        <position position="1"/>
    </location>
</feature>
<evidence type="ECO:0000256" key="2">
    <source>
        <dbReference type="ARBA" id="ARBA00022448"/>
    </source>
</evidence>
<dbReference type="NCBIfam" id="TIGR01961">
    <property type="entry name" value="NuoC_fam"/>
    <property type="match status" value="1"/>
</dbReference>
<accession>A0A382IDB5</accession>
<sequence length="167" mass="19098">VKASLPDAIQDTALPQGDAVIFVAPDCLQKVAAFLKDDPSLKFDYLSDVSGVDYLIEEREPRFEAVYLLYSIDHSHSIRIRVGIEEENPSVPTVSELWKGALYPEQELFDMFGFHIEGHPKMERLIMPKEWVGHPLRKDYPLTTEAVTFSYNRDFKSDLVKSKPPTR</sequence>
<dbReference type="InterPro" id="IPR037232">
    <property type="entry name" value="NADH_quin_OxRdtase_su_C/D-like"/>
</dbReference>
<keyword evidence="2" id="KW-0813">Transport</keyword>
<comment type="similarity">
    <text evidence="1">Belongs to the complex I 30 kDa subunit family.</text>
</comment>
<evidence type="ECO:0000259" key="3">
    <source>
        <dbReference type="Pfam" id="PF00329"/>
    </source>
</evidence>
<reference evidence="4" key="1">
    <citation type="submission" date="2018-05" db="EMBL/GenBank/DDBJ databases">
        <authorList>
            <person name="Lanie J.A."/>
            <person name="Ng W.-L."/>
            <person name="Kazmierczak K.M."/>
            <person name="Andrzejewski T.M."/>
            <person name="Davidsen T.M."/>
            <person name="Wayne K.J."/>
            <person name="Tettelin H."/>
            <person name="Glass J.I."/>
            <person name="Rusch D."/>
            <person name="Podicherti R."/>
            <person name="Tsui H.-C.T."/>
            <person name="Winkler M.E."/>
        </authorList>
    </citation>
    <scope>NUCLEOTIDE SEQUENCE</scope>
</reference>
<organism evidence="4">
    <name type="scientific">marine metagenome</name>
    <dbReference type="NCBI Taxonomy" id="408172"/>
    <lineage>
        <taxon>unclassified sequences</taxon>
        <taxon>metagenomes</taxon>
        <taxon>ecological metagenomes</taxon>
    </lineage>
</organism>
<dbReference type="Pfam" id="PF00329">
    <property type="entry name" value="Complex1_30kDa"/>
    <property type="match status" value="1"/>
</dbReference>
<dbReference type="PANTHER" id="PTHR10884">
    <property type="entry name" value="NADH DEHYDROGENASE UBIQUINONE IRON-SULFUR PROTEIN 3"/>
    <property type="match status" value="1"/>
</dbReference>
<protein>
    <recommendedName>
        <fullName evidence="3">NADH:ubiquinone oxidoreductase 30kDa subunit domain-containing protein</fullName>
    </recommendedName>
</protein>
<feature type="domain" description="NADH:ubiquinone oxidoreductase 30kDa subunit" evidence="3">
    <location>
        <begin position="23"/>
        <end position="144"/>
    </location>
</feature>
<dbReference type="PANTHER" id="PTHR10884:SF14">
    <property type="entry name" value="NADH DEHYDROGENASE [UBIQUINONE] IRON-SULFUR PROTEIN 3, MITOCHONDRIAL"/>
    <property type="match status" value="1"/>
</dbReference>
<proteinExistence type="inferred from homology"/>
<dbReference type="InterPro" id="IPR001268">
    <property type="entry name" value="NADH_UbQ_OxRdtase_30kDa_su"/>
</dbReference>
<evidence type="ECO:0000313" key="4">
    <source>
        <dbReference type="EMBL" id="SVB97518.1"/>
    </source>
</evidence>